<proteinExistence type="predicted"/>
<name>A0A7J8ZU74_9ROSI</name>
<evidence type="ECO:0000313" key="1">
    <source>
        <dbReference type="EMBL" id="MBA0714864.1"/>
    </source>
</evidence>
<reference evidence="1 2" key="1">
    <citation type="journal article" date="2019" name="Genome Biol. Evol.">
        <title>Insights into the evolution of the New World diploid cottons (Gossypium, subgenus Houzingenia) based on genome sequencing.</title>
        <authorList>
            <person name="Grover C.E."/>
            <person name="Arick M.A. 2nd"/>
            <person name="Thrash A."/>
            <person name="Conover J.L."/>
            <person name="Sanders W.S."/>
            <person name="Peterson D.G."/>
            <person name="Frelichowski J.E."/>
            <person name="Scheffler J.A."/>
            <person name="Scheffler B.E."/>
            <person name="Wendel J.F."/>
        </authorList>
    </citation>
    <scope>NUCLEOTIDE SEQUENCE [LARGE SCALE GENOMIC DNA]</scope>
    <source>
        <strain evidence="1">4</strain>
        <tissue evidence="1">Leaf</tissue>
    </source>
</reference>
<protein>
    <submittedName>
        <fullName evidence="1">Uncharacterized protein</fullName>
    </submittedName>
</protein>
<accession>A0A7J8ZU74</accession>
<dbReference type="AlphaFoldDB" id="A0A7J8ZU74"/>
<sequence length="51" mass="5743">METLKLPLQRVLISVLRGLGGMLSGSRMETLAMMKFVLLLRKQRLSKTSPL</sequence>
<dbReference type="Proteomes" id="UP000593574">
    <property type="component" value="Unassembled WGS sequence"/>
</dbReference>
<dbReference type="EMBL" id="JABEZV010000007">
    <property type="protein sequence ID" value="MBA0714864.1"/>
    <property type="molecule type" value="Genomic_DNA"/>
</dbReference>
<organism evidence="1 2">
    <name type="scientific">Gossypium laxum</name>
    <dbReference type="NCBI Taxonomy" id="34288"/>
    <lineage>
        <taxon>Eukaryota</taxon>
        <taxon>Viridiplantae</taxon>
        <taxon>Streptophyta</taxon>
        <taxon>Embryophyta</taxon>
        <taxon>Tracheophyta</taxon>
        <taxon>Spermatophyta</taxon>
        <taxon>Magnoliopsida</taxon>
        <taxon>eudicotyledons</taxon>
        <taxon>Gunneridae</taxon>
        <taxon>Pentapetalae</taxon>
        <taxon>rosids</taxon>
        <taxon>malvids</taxon>
        <taxon>Malvales</taxon>
        <taxon>Malvaceae</taxon>
        <taxon>Malvoideae</taxon>
        <taxon>Gossypium</taxon>
    </lineage>
</organism>
<keyword evidence="2" id="KW-1185">Reference proteome</keyword>
<evidence type="ECO:0000313" key="2">
    <source>
        <dbReference type="Proteomes" id="UP000593574"/>
    </source>
</evidence>
<comment type="caution">
    <text evidence="1">The sequence shown here is derived from an EMBL/GenBank/DDBJ whole genome shotgun (WGS) entry which is preliminary data.</text>
</comment>
<gene>
    <name evidence="1" type="ORF">Golax_013810</name>
</gene>